<dbReference type="InterPro" id="IPR023395">
    <property type="entry name" value="MCP_dom_sf"/>
</dbReference>
<dbReference type="AlphaFoldDB" id="A0A813GIX8"/>
<dbReference type="GO" id="GO:0016020">
    <property type="term" value="C:membrane"/>
    <property type="evidence" value="ECO:0007669"/>
    <property type="project" value="UniProtKB-SubCell"/>
</dbReference>
<dbReference type="OrthoDB" id="276989at2759"/>
<dbReference type="Pfam" id="PF00153">
    <property type="entry name" value="Mito_carr"/>
    <property type="match status" value="3"/>
</dbReference>
<comment type="caution">
    <text evidence="11">The sequence shown here is derived from an EMBL/GenBank/DDBJ whole genome shotgun (WGS) entry which is preliminary data.</text>
</comment>
<keyword evidence="12" id="KW-1185">Reference proteome</keyword>
<dbReference type="Gene3D" id="1.50.40.10">
    <property type="entry name" value="Mitochondrial carrier domain"/>
    <property type="match status" value="1"/>
</dbReference>
<keyword evidence="6" id="KW-1133">Transmembrane helix</keyword>
<dbReference type="InterPro" id="IPR018108">
    <property type="entry name" value="MCP_transmembrane"/>
</dbReference>
<dbReference type="Proteomes" id="UP000654075">
    <property type="component" value="Unassembled WGS sequence"/>
</dbReference>
<comment type="subcellular location">
    <subcellularLocation>
        <location evidence="1">Membrane</location>
        <topology evidence="1">Multi-pass membrane protein</topology>
    </subcellularLocation>
</comment>
<feature type="repeat" description="Solcar" evidence="8">
    <location>
        <begin position="95"/>
        <end position="168"/>
    </location>
</feature>
<dbReference type="PROSITE" id="PS50920">
    <property type="entry name" value="SOLCAR"/>
    <property type="match status" value="2"/>
</dbReference>
<comment type="similarity">
    <text evidence="2 9">Belongs to the mitochondrial carrier (TC 2.A.29) family.</text>
</comment>
<evidence type="ECO:0008006" key="13">
    <source>
        <dbReference type="Google" id="ProtNLM"/>
    </source>
</evidence>
<feature type="non-terminal residue" evidence="11">
    <location>
        <position position="1"/>
    </location>
</feature>
<evidence type="ECO:0000256" key="1">
    <source>
        <dbReference type="ARBA" id="ARBA00004141"/>
    </source>
</evidence>
<feature type="non-terminal residue" evidence="11">
    <location>
        <position position="168"/>
    </location>
</feature>
<evidence type="ECO:0000313" key="12">
    <source>
        <dbReference type="Proteomes" id="UP000654075"/>
    </source>
</evidence>
<keyword evidence="10" id="KW-0732">Signal</keyword>
<evidence type="ECO:0000256" key="9">
    <source>
        <dbReference type="RuleBase" id="RU000488"/>
    </source>
</evidence>
<feature type="chain" id="PRO_5032906766" description="ADP,ATP carrier protein" evidence="10">
    <location>
        <begin position="22"/>
        <end position="168"/>
    </location>
</feature>
<evidence type="ECO:0000256" key="5">
    <source>
        <dbReference type="ARBA" id="ARBA00022737"/>
    </source>
</evidence>
<dbReference type="PANTHER" id="PTHR45667">
    <property type="entry name" value="S-ADENOSYLMETHIONINE MITOCHONDRIAL CARRIER PROTEIN"/>
    <property type="match status" value="1"/>
</dbReference>
<dbReference type="SUPFAM" id="SSF103506">
    <property type="entry name" value="Mitochondrial carrier"/>
    <property type="match status" value="1"/>
</dbReference>
<keyword evidence="3 9" id="KW-0813">Transport</keyword>
<protein>
    <recommendedName>
        <fullName evidence="13">ADP,ATP carrier protein</fullName>
    </recommendedName>
</protein>
<evidence type="ECO:0000256" key="2">
    <source>
        <dbReference type="ARBA" id="ARBA00006375"/>
    </source>
</evidence>
<keyword evidence="7 8" id="KW-0472">Membrane</keyword>
<accession>A0A813GIX8</accession>
<evidence type="ECO:0000256" key="8">
    <source>
        <dbReference type="PROSITE-ProRule" id="PRU00282"/>
    </source>
</evidence>
<gene>
    <name evidence="11" type="ORF">PGLA1383_LOCUS40050</name>
</gene>
<organism evidence="11 12">
    <name type="scientific">Polarella glacialis</name>
    <name type="common">Dinoflagellate</name>
    <dbReference type="NCBI Taxonomy" id="89957"/>
    <lineage>
        <taxon>Eukaryota</taxon>
        <taxon>Sar</taxon>
        <taxon>Alveolata</taxon>
        <taxon>Dinophyceae</taxon>
        <taxon>Suessiales</taxon>
        <taxon>Suessiaceae</taxon>
        <taxon>Polarella</taxon>
    </lineage>
</organism>
<keyword evidence="5" id="KW-0677">Repeat</keyword>
<dbReference type="EMBL" id="CAJNNV010028018">
    <property type="protein sequence ID" value="CAE8622613.1"/>
    <property type="molecule type" value="Genomic_DNA"/>
</dbReference>
<feature type="signal peptide" evidence="10">
    <location>
        <begin position="1"/>
        <end position="21"/>
    </location>
</feature>
<proteinExistence type="inferred from homology"/>
<evidence type="ECO:0000313" key="11">
    <source>
        <dbReference type="EMBL" id="CAE8622613.1"/>
    </source>
</evidence>
<evidence type="ECO:0000256" key="3">
    <source>
        <dbReference type="ARBA" id="ARBA00022448"/>
    </source>
</evidence>
<keyword evidence="4 8" id="KW-0812">Transmembrane</keyword>
<name>A0A813GIX8_POLGL</name>
<evidence type="ECO:0000256" key="10">
    <source>
        <dbReference type="SAM" id="SignalP"/>
    </source>
</evidence>
<evidence type="ECO:0000256" key="6">
    <source>
        <dbReference type="ARBA" id="ARBA00022989"/>
    </source>
</evidence>
<feature type="repeat" description="Solcar" evidence="8">
    <location>
        <begin position="6"/>
        <end position="79"/>
    </location>
</feature>
<evidence type="ECO:0000256" key="7">
    <source>
        <dbReference type="ARBA" id="ARBA00023136"/>
    </source>
</evidence>
<evidence type="ECO:0000256" key="4">
    <source>
        <dbReference type="ARBA" id="ARBA00022692"/>
    </source>
</evidence>
<sequence length="168" mass="17931">ARTRLPPVAVHFVAGLFAGLAVDVPLHPLDTIKTRLQAPQGFAGSGGFRGLWSGLSPVVIRSLPCTALFFVAYDNSRQRLHQLSLISFGALREAPAWYIDSTSGAAANTVACAVRVPTEVLKQQMQVQGAHRSISLAEAIAKVHLIGGLRGFYRGFGATSSRELAFAF</sequence>
<reference evidence="11" key="1">
    <citation type="submission" date="2021-02" db="EMBL/GenBank/DDBJ databases">
        <authorList>
            <person name="Dougan E. K."/>
            <person name="Rhodes N."/>
            <person name="Thang M."/>
            <person name="Chan C."/>
        </authorList>
    </citation>
    <scope>NUCLEOTIDE SEQUENCE</scope>
</reference>